<sequence>MTSKQQEQFTELQAKNMDAAMKLAQLSIENSQKIMGLQIDTARSLFEEGVANSKALASSTDPREAMALRTQFAQSSTEKMLGCARQIAEITSSTQAEVGRMVTQQLSLGGKDMMEAFQKVFQGMPIADSGALGAMQTAMDTARAAFEQVTRASQEAFSTFSNMAERASSAAVPKPKK</sequence>
<dbReference type="Proteomes" id="UP000807785">
    <property type="component" value="Unassembled WGS sequence"/>
</dbReference>
<dbReference type="InterPro" id="IPR018968">
    <property type="entry name" value="Phasin"/>
</dbReference>
<evidence type="ECO:0000259" key="1">
    <source>
        <dbReference type="Pfam" id="PF09361"/>
    </source>
</evidence>
<evidence type="ECO:0000313" key="2">
    <source>
        <dbReference type="EMBL" id="MBK6974884.1"/>
    </source>
</evidence>
<protein>
    <submittedName>
        <fullName evidence="2">Phasin family protein</fullName>
    </submittedName>
</protein>
<dbReference type="InterPro" id="IPR010127">
    <property type="entry name" value="Phasin_subfam-1"/>
</dbReference>
<evidence type="ECO:0000313" key="3">
    <source>
        <dbReference type="Proteomes" id="UP000807785"/>
    </source>
</evidence>
<dbReference type="AlphaFoldDB" id="A0A9D7E6G2"/>
<feature type="domain" description="Phasin" evidence="1">
    <location>
        <begin position="7"/>
        <end position="105"/>
    </location>
</feature>
<comment type="caution">
    <text evidence="2">The sequence shown here is derived from an EMBL/GenBank/DDBJ whole genome shotgun (WGS) entry which is preliminary data.</text>
</comment>
<dbReference type="EMBL" id="JADJEV010000005">
    <property type="protein sequence ID" value="MBK6974884.1"/>
    <property type="molecule type" value="Genomic_DNA"/>
</dbReference>
<reference evidence="2" key="1">
    <citation type="submission" date="2020-10" db="EMBL/GenBank/DDBJ databases">
        <title>Connecting structure to function with the recovery of over 1000 high-quality activated sludge metagenome-assembled genomes encoding full-length rRNA genes using long-read sequencing.</title>
        <authorList>
            <person name="Singleton C.M."/>
            <person name="Petriglieri F."/>
            <person name="Kristensen J.M."/>
            <person name="Kirkegaard R.H."/>
            <person name="Michaelsen T.Y."/>
            <person name="Andersen M.H."/>
            <person name="Karst S.M."/>
            <person name="Dueholm M.S."/>
            <person name="Nielsen P.H."/>
            <person name="Albertsen M."/>
        </authorList>
    </citation>
    <scope>NUCLEOTIDE SEQUENCE</scope>
    <source>
        <strain evidence="2">Bjer_18-Q3-R1-45_BAT3C.347</strain>
    </source>
</reference>
<accession>A0A9D7E6G2</accession>
<organism evidence="2 3">
    <name type="scientific">Candidatus Methylophosphatis roskildensis</name>
    <dbReference type="NCBI Taxonomy" id="2899263"/>
    <lineage>
        <taxon>Bacteria</taxon>
        <taxon>Pseudomonadati</taxon>
        <taxon>Pseudomonadota</taxon>
        <taxon>Betaproteobacteria</taxon>
        <taxon>Nitrosomonadales</taxon>
        <taxon>Sterolibacteriaceae</taxon>
        <taxon>Candidatus Methylophosphatis</taxon>
    </lineage>
</organism>
<dbReference type="Pfam" id="PF09361">
    <property type="entry name" value="Phasin_2"/>
    <property type="match status" value="1"/>
</dbReference>
<name>A0A9D7E6G2_9PROT</name>
<dbReference type="NCBIfam" id="TIGR01841">
    <property type="entry name" value="phasin"/>
    <property type="match status" value="1"/>
</dbReference>
<gene>
    <name evidence="2" type="ORF">IPH26_18795</name>
</gene>
<proteinExistence type="predicted"/>